<feature type="disulfide bond" evidence="23">
    <location>
        <begin position="126"/>
        <end position="164"/>
    </location>
</feature>
<evidence type="ECO:0000256" key="6">
    <source>
        <dbReference type="ARBA" id="ARBA00022475"/>
    </source>
</evidence>
<comment type="function">
    <text evidence="19">Plays a role in short-term synaptic plasticity in a subset of GABAergic neurons in the brain.</text>
</comment>
<keyword evidence="17" id="KW-0968">Cytoplasmic vesicle</keyword>
<keyword evidence="7 23" id="KW-0812">Transmembrane</keyword>
<keyword evidence="16" id="KW-0966">Cell projection</keyword>
<evidence type="ECO:0000256" key="2">
    <source>
        <dbReference type="ARBA" id="ARBA00004158"/>
    </source>
</evidence>
<evidence type="ECO:0000256" key="23">
    <source>
        <dbReference type="PROSITE-ProRule" id="PRU00740"/>
    </source>
</evidence>
<dbReference type="VEuPathDB" id="VectorBase:ADAC010181"/>
<evidence type="ECO:0000256" key="12">
    <source>
        <dbReference type="ARBA" id="ARBA00023136"/>
    </source>
</evidence>
<name>A0A2M4DPC4_ANODA</name>
<feature type="domain" description="Lysosome-associated membrane glycoprotein 2-like transmembrane" evidence="28">
    <location>
        <begin position="297"/>
        <end position="321"/>
    </location>
</feature>
<dbReference type="PROSITE" id="PS51407">
    <property type="entry name" value="LAMP_3"/>
    <property type="match status" value="1"/>
</dbReference>
<feature type="domain" description="Lysosome-associated membrane glycoprotein 2-like luminal" evidence="27">
    <location>
        <begin position="112"/>
        <end position="274"/>
    </location>
</feature>
<evidence type="ECO:0000256" key="5">
    <source>
        <dbReference type="ARBA" id="ARBA00009644"/>
    </source>
</evidence>
<dbReference type="GO" id="GO:0005765">
    <property type="term" value="C:lysosomal membrane"/>
    <property type="evidence" value="ECO:0007669"/>
    <property type="project" value="TreeGrafter"/>
</dbReference>
<feature type="transmembrane region" description="Helical" evidence="25">
    <location>
        <begin position="296"/>
        <end position="318"/>
    </location>
</feature>
<keyword evidence="8 26" id="KW-0732">Signal</keyword>
<evidence type="ECO:0000256" key="14">
    <source>
        <dbReference type="ARBA" id="ARBA00023180"/>
    </source>
</evidence>
<dbReference type="GO" id="GO:0072594">
    <property type="term" value="P:establishment of protein localization to organelle"/>
    <property type="evidence" value="ECO:0007669"/>
    <property type="project" value="TreeGrafter"/>
</dbReference>
<evidence type="ECO:0000256" key="16">
    <source>
        <dbReference type="ARBA" id="ARBA00023273"/>
    </source>
</evidence>
<reference evidence="29" key="1">
    <citation type="submission" date="2018-01" db="EMBL/GenBank/DDBJ databases">
        <title>An insight into the sialome of Amazonian anophelines.</title>
        <authorList>
            <person name="Ribeiro J.M."/>
            <person name="Scarpassa V."/>
            <person name="Calvo E."/>
        </authorList>
    </citation>
    <scope>NUCLEOTIDE SEQUENCE</scope>
</reference>
<comment type="caution">
    <text evidence="23">Lacks conserved residue(s) required for the propagation of feature annotation.</text>
</comment>
<evidence type="ECO:0000256" key="10">
    <source>
        <dbReference type="ARBA" id="ARBA00022989"/>
    </source>
</evidence>
<evidence type="ECO:0000256" key="15">
    <source>
        <dbReference type="ARBA" id="ARBA00023228"/>
    </source>
</evidence>
<evidence type="ECO:0000313" key="29">
    <source>
        <dbReference type="EMBL" id="MBW79420.1"/>
    </source>
</evidence>
<comment type="subcellular location">
    <subcellularLocation>
        <location evidence="4">Cell projection</location>
        <location evidence="4">Dendrite</location>
    </subcellularLocation>
    <subcellularLocation>
        <location evidence="20">Cell projection</location>
        <location evidence="20">Growth cone membrane</location>
        <topology evidence="20">Single-pass type I membrane protein</topology>
    </subcellularLocation>
    <subcellularLocation>
        <location evidence="18">Cytoplasmic vesicle</location>
        <location evidence="18">Secretory vesicle</location>
        <location evidence="18">Synaptic vesicle membrane</location>
        <topology evidence="18">Single-pass type I membrane protein</topology>
    </subcellularLocation>
    <subcellularLocation>
        <location evidence="2">Early endosome membrane</location>
        <topology evidence="2">Single-pass type I membrane protein</topology>
    </subcellularLocation>
    <subcellularLocation>
        <location evidence="1">Endoplasmic reticulum-Golgi intermediate compartment membrane</location>
        <topology evidence="1">Single-pass type I membrane protein</topology>
    </subcellularLocation>
    <subcellularLocation>
        <location evidence="23">Membrane</location>
        <topology evidence="23">Single-pass type I membrane protein</topology>
    </subcellularLocation>
    <subcellularLocation>
        <location evidence="3">Recycling endosome</location>
    </subcellularLocation>
</comment>
<dbReference type="InterPro" id="IPR048528">
    <property type="entry name" value="Lamp2-like_luminal"/>
</dbReference>
<accession>A0A2M4DPC4</accession>
<dbReference type="GO" id="GO:0031902">
    <property type="term" value="C:late endosome membrane"/>
    <property type="evidence" value="ECO:0007669"/>
    <property type="project" value="TreeGrafter"/>
</dbReference>
<dbReference type="InterPro" id="IPR002000">
    <property type="entry name" value="Lysosome-assoc_membr_glycop"/>
</dbReference>
<sequence length="331" mass="35249">MGSLRVSLLCLVVVAGLTICSAQNDVQPPPVPTTTTTTTTESPSTTTTASTTVEPKTTTTEAPTTTTTTTTPRPSTTTTPRPSTTTVEPTTSTDAPITTTAVPPKPTPVPDPEMGTWSYAENNKTCVIAQMAMQFNLSYYDDANATRNVLYNIPSNATVKSGSCANESNYIELQWPTSETSSQQSTLIIVFALNSTENDFALTELKLNLSTAGPAFPNAKAGEYVVLSNNQTLFKTPRKMSYHCNKPQVLNMTVNATALGQPTVVVTKLQLEAFHEKGTNKFSIAKDCDAIDTPDIVPIAVGCALVTLIIIMLIAYLVGRNSASGQGYVSF</sequence>
<evidence type="ECO:0000256" key="25">
    <source>
        <dbReference type="SAM" id="Phobius"/>
    </source>
</evidence>
<evidence type="ECO:0000256" key="22">
    <source>
        <dbReference type="ARBA" id="ARBA00076257"/>
    </source>
</evidence>
<dbReference type="PANTHER" id="PTHR11506:SF35">
    <property type="entry name" value="LYSOSOME-ASSOCIATED MEMBRANE GLYCOPROTEIN 5"/>
    <property type="match status" value="1"/>
</dbReference>
<feature type="chain" id="PRO_5014869755" description="Lysosome-associated membrane glycoprotein 5" evidence="26">
    <location>
        <begin position="23"/>
        <end position="331"/>
    </location>
</feature>
<evidence type="ECO:0000256" key="13">
    <source>
        <dbReference type="ARBA" id="ARBA00023157"/>
    </source>
</evidence>
<evidence type="ECO:0000256" key="26">
    <source>
        <dbReference type="SAM" id="SignalP"/>
    </source>
</evidence>
<dbReference type="Pfam" id="PF01299">
    <property type="entry name" value="Lamp2-like_luminal"/>
    <property type="match status" value="1"/>
</dbReference>
<dbReference type="PANTHER" id="PTHR11506">
    <property type="entry name" value="LYSOSOME-ASSOCIATED MEMBRANE GLYCOPROTEIN"/>
    <property type="match status" value="1"/>
</dbReference>
<evidence type="ECO:0000256" key="1">
    <source>
        <dbReference type="ARBA" id="ARBA00004151"/>
    </source>
</evidence>
<keyword evidence="9" id="KW-0967">Endosome</keyword>
<evidence type="ECO:0000256" key="11">
    <source>
        <dbReference type="ARBA" id="ARBA00023018"/>
    </source>
</evidence>
<keyword evidence="13 23" id="KW-1015">Disulfide bond</keyword>
<feature type="compositionally biased region" description="Low complexity" evidence="24">
    <location>
        <begin position="33"/>
        <end position="102"/>
    </location>
</feature>
<dbReference type="VEuPathDB" id="VectorBase:ADAR2_011448"/>
<evidence type="ECO:0000256" key="9">
    <source>
        <dbReference type="ARBA" id="ARBA00022753"/>
    </source>
</evidence>
<evidence type="ECO:0000256" key="8">
    <source>
        <dbReference type="ARBA" id="ARBA00022729"/>
    </source>
</evidence>
<keyword evidence="12 23" id="KW-0472">Membrane</keyword>
<evidence type="ECO:0000256" key="21">
    <source>
        <dbReference type="ARBA" id="ARBA00074379"/>
    </source>
</evidence>
<keyword evidence="10 25" id="KW-1133">Transmembrane helix</keyword>
<keyword evidence="14" id="KW-0325">Glycoprotein</keyword>
<evidence type="ECO:0000259" key="28">
    <source>
        <dbReference type="Pfam" id="PF21222"/>
    </source>
</evidence>
<evidence type="ECO:0000256" key="20">
    <source>
        <dbReference type="ARBA" id="ARBA00060492"/>
    </source>
</evidence>
<evidence type="ECO:0000256" key="19">
    <source>
        <dbReference type="ARBA" id="ARBA00053950"/>
    </source>
</evidence>
<organism evidence="29">
    <name type="scientific">Anopheles darlingi</name>
    <name type="common">Mosquito</name>
    <dbReference type="NCBI Taxonomy" id="43151"/>
    <lineage>
        <taxon>Eukaryota</taxon>
        <taxon>Metazoa</taxon>
        <taxon>Ecdysozoa</taxon>
        <taxon>Arthropoda</taxon>
        <taxon>Hexapoda</taxon>
        <taxon>Insecta</taxon>
        <taxon>Pterygota</taxon>
        <taxon>Neoptera</taxon>
        <taxon>Endopterygota</taxon>
        <taxon>Diptera</taxon>
        <taxon>Nematocera</taxon>
        <taxon>Culicoidea</taxon>
        <taxon>Culicidae</taxon>
        <taxon>Anophelinae</taxon>
        <taxon>Anopheles</taxon>
    </lineage>
</organism>
<protein>
    <recommendedName>
        <fullName evidence="21">Lysosome-associated membrane glycoprotein 5</fullName>
    </recommendedName>
    <alternativeName>
        <fullName evidence="22">Lysosome-associated membrane protein 5</fullName>
    </alternativeName>
</protein>
<dbReference type="InterPro" id="IPR018134">
    <property type="entry name" value="LAMP_CS"/>
</dbReference>
<evidence type="ECO:0000259" key="27">
    <source>
        <dbReference type="Pfam" id="PF01299"/>
    </source>
</evidence>
<dbReference type="GO" id="GO:0005886">
    <property type="term" value="C:plasma membrane"/>
    <property type="evidence" value="ECO:0007669"/>
    <property type="project" value="UniProtKB-SubCell"/>
</dbReference>
<evidence type="ECO:0000256" key="3">
    <source>
        <dbReference type="ARBA" id="ARBA00004172"/>
    </source>
</evidence>
<dbReference type="Gene3D" id="2.40.160.110">
    <property type="match status" value="1"/>
</dbReference>
<dbReference type="Pfam" id="PF21222">
    <property type="entry name" value="Lamp2_2nd"/>
    <property type="match status" value="1"/>
</dbReference>
<evidence type="ECO:0000256" key="7">
    <source>
        <dbReference type="ARBA" id="ARBA00022692"/>
    </source>
</evidence>
<keyword evidence="11" id="KW-0770">Synapse</keyword>
<evidence type="ECO:0000256" key="18">
    <source>
        <dbReference type="ARBA" id="ARBA00029428"/>
    </source>
</evidence>
<proteinExistence type="inferred from homology"/>
<evidence type="ECO:0000256" key="4">
    <source>
        <dbReference type="ARBA" id="ARBA00004279"/>
    </source>
</evidence>
<dbReference type="PRINTS" id="PR00336">
    <property type="entry name" value="LYSASSOCTDMP"/>
</dbReference>
<evidence type="ECO:0000256" key="17">
    <source>
        <dbReference type="ARBA" id="ARBA00023329"/>
    </source>
</evidence>
<keyword evidence="6" id="KW-1003">Cell membrane</keyword>
<comment type="similarity">
    <text evidence="5 23">Belongs to the LAMP family.</text>
</comment>
<feature type="region of interest" description="Disordered" evidence="24">
    <location>
        <begin position="23"/>
        <end position="111"/>
    </location>
</feature>
<dbReference type="AlphaFoldDB" id="A0A2M4DPC4"/>
<feature type="signal peptide" evidence="26">
    <location>
        <begin position="1"/>
        <end position="22"/>
    </location>
</feature>
<evidence type="ECO:0000256" key="24">
    <source>
        <dbReference type="SAM" id="MobiDB-lite"/>
    </source>
</evidence>
<dbReference type="EMBL" id="GGFL01015242">
    <property type="protein sequence ID" value="MBW79420.1"/>
    <property type="molecule type" value="Transcribed_RNA"/>
</dbReference>
<dbReference type="InterPro" id="IPR048524">
    <property type="entry name" value="Lamp2-like_TM"/>
</dbReference>
<dbReference type="PROSITE" id="PS00310">
    <property type="entry name" value="LAMP_1"/>
    <property type="match status" value="1"/>
</dbReference>
<keyword evidence="15" id="KW-0458">Lysosome</keyword>